<sequence length="104" mass="11533">MELRARGNFGACVGGSDECVQKDIDMKGLIRRRIDTDALWGRDAAEVCVALRRGVFEVASERGRLIGSVRILLGLSIAWHGHHICWEVPRVSGIDFLVQLDETS</sequence>
<name>A0A7S0MEH3_9CRYP</name>
<dbReference type="AlphaFoldDB" id="A0A7S0MEH3"/>
<accession>A0A7S0MEH3</accession>
<evidence type="ECO:0000313" key="1">
    <source>
        <dbReference type="EMBL" id="CAD8637073.1"/>
    </source>
</evidence>
<reference evidence="1" key="1">
    <citation type="submission" date="2021-01" db="EMBL/GenBank/DDBJ databases">
        <authorList>
            <person name="Corre E."/>
            <person name="Pelletier E."/>
            <person name="Niang G."/>
            <person name="Scheremetjew M."/>
            <person name="Finn R."/>
            <person name="Kale V."/>
            <person name="Holt S."/>
            <person name="Cochrane G."/>
            <person name="Meng A."/>
            <person name="Brown T."/>
            <person name="Cohen L."/>
        </authorList>
    </citation>
    <scope>NUCLEOTIDE SEQUENCE</scope>
    <source>
        <strain evidence="1">CCAP979/52</strain>
    </source>
</reference>
<protein>
    <submittedName>
        <fullName evidence="1">Uncharacterized protein</fullName>
    </submittedName>
</protein>
<dbReference type="EMBL" id="HBEZ01026660">
    <property type="protein sequence ID" value="CAD8637073.1"/>
    <property type="molecule type" value="Transcribed_RNA"/>
</dbReference>
<organism evidence="1">
    <name type="scientific">Cryptomonas curvata</name>
    <dbReference type="NCBI Taxonomy" id="233186"/>
    <lineage>
        <taxon>Eukaryota</taxon>
        <taxon>Cryptophyceae</taxon>
        <taxon>Cryptomonadales</taxon>
        <taxon>Cryptomonadaceae</taxon>
        <taxon>Cryptomonas</taxon>
    </lineage>
</organism>
<gene>
    <name evidence="1" type="ORF">CCUR1050_LOCUS14757</name>
</gene>
<proteinExistence type="predicted"/>